<dbReference type="EMBL" id="JAQOWY010000613">
    <property type="protein sequence ID" value="KAK1839920.1"/>
    <property type="molecule type" value="Genomic_DNA"/>
</dbReference>
<accession>A0AAD9A3J8</accession>
<evidence type="ECO:0000313" key="3">
    <source>
        <dbReference type="Proteomes" id="UP001243330"/>
    </source>
</evidence>
<evidence type="ECO:0000313" key="2">
    <source>
        <dbReference type="EMBL" id="KAK1839920.1"/>
    </source>
</evidence>
<dbReference type="Proteomes" id="UP001243330">
    <property type="component" value="Unassembled WGS sequence"/>
</dbReference>
<comment type="caution">
    <text evidence="2">The sequence shown here is derived from an EMBL/GenBank/DDBJ whole genome shotgun (WGS) entry which is preliminary data.</text>
</comment>
<sequence>MAEERDMSLCSTCSSIDLLNIPTYPEKYMLNKGSIFRPTLSLLQLWGPWKEDEVSQFGVQFHRTFEDLLNASTDCAVCVAVLNGAYVFKNWLAQLSRQNNDGHISKYLKDGSVWEMQLVKYSEDTDNILVISFDAEQDAINLIGAFRLCVFDDNDPLSSSITGRCLMNNPTHGSIFDQIARWVTDCNREHAQLECCLGDVNLPTRVLDVGIQDDQTNIKLCEVRHAPGKYAALSYMWGQGKDHFRTTLASLEEHKSGIDMKVMPQTFQDAIVTTRRLGLRYLWIDALWLVLFIYKNPNVRKGVL</sequence>
<evidence type="ECO:0000259" key="1">
    <source>
        <dbReference type="Pfam" id="PF06985"/>
    </source>
</evidence>
<keyword evidence="3" id="KW-1185">Reference proteome</keyword>
<dbReference type="PANTHER" id="PTHR33112:SF16">
    <property type="entry name" value="HETEROKARYON INCOMPATIBILITY DOMAIN-CONTAINING PROTEIN"/>
    <property type="match status" value="1"/>
</dbReference>
<protein>
    <submittedName>
        <fullName evidence="2">HET domain-containing protein</fullName>
    </submittedName>
</protein>
<dbReference type="Pfam" id="PF06985">
    <property type="entry name" value="HET"/>
    <property type="match status" value="1"/>
</dbReference>
<dbReference type="PANTHER" id="PTHR33112">
    <property type="entry name" value="DOMAIN PROTEIN, PUTATIVE-RELATED"/>
    <property type="match status" value="1"/>
</dbReference>
<gene>
    <name evidence="2" type="ORF">CCHR01_17453</name>
</gene>
<dbReference type="InterPro" id="IPR010730">
    <property type="entry name" value="HET"/>
</dbReference>
<dbReference type="AlphaFoldDB" id="A0AAD9A3J8"/>
<proteinExistence type="predicted"/>
<name>A0AAD9A3J8_9PEZI</name>
<reference evidence="2" key="1">
    <citation type="submission" date="2023-01" db="EMBL/GenBank/DDBJ databases">
        <title>Colletotrichum chrysophilum M932 genome sequence.</title>
        <authorList>
            <person name="Baroncelli R."/>
        </authorList>
    </citation>
    <scope>NUCLEOTIDE SEQUENCE</scope>
    <source>
        <strain evidence="2">M932</strain>
    </source>
</reference>
<organism evidence="2 3">
    <name type="scientific">Colletotrichum chrysophilum</name>
    <dbReference type="NCBI Taxonomy" id="1836956"/>
    <lineage>
        <taxon>Eukaryota</taxon>
        <taxon>Fungi</taxon>
        <taxon>Dikarya</taxon>
        <taxon>Ascomycota</taxon>
        <taxon>Pezizomycotina</taxon>
        <taxon>Sordariomycetes</taxon>
        <taxon>Hypocreomycetidae</taxon>
        <taxon>Glomerellales</taxon>
        <taxon>Glomerellaceae</taxon>
        <taxon>Colletotrichum</taxon>
        <taxon>Colletotrichum gloeosporioides species complex</taxon>
    </lineage>
</organism>
<feature type="domain" description="Heterokaryon incompatibility" evidence="1">
    <location>
        <begin position="230"/>
        <end position="287"/>
    </location>
</feature>